<dbReference type="Pfam" id="PF08028">
    <property type="entry name" value="Acyl-CoA_dh_2"/>
    <property type="match status" value="1"/>
</dbReference>
<evidence type="ECO:0000313" key="5">
    <source>
        <dbReference type="Proteomes" id="UP000028252"/>
    </source>
</evidence>
<proteinExistence type="predicted"/>
<dbReference type="Gene3D" id="1.20.140.10">
    <property type="entry name" value="Butyryl-CoA Dehydrogenase, subunit A, domain 3"/>
    <property type="match status" value="1"/>
</dbReference>
<organism evidence="4 5">
    <name type="scientific">Marinobacterium lacunae</name>
    <dbReference type="NCBI Taxonomy" id="1232683"/>
    <lineage>
        <taxon>Bacteria</taxon>
        <taxon>Pseudomonadati</taxon>
        <taxon>Pseudomonadota</taxon>
        <taxon>Gammaproteobacteria</taxon>
        <taxon>Oceanospirillales</taxon>
        <taxon>Oceanospirillaceae</taxon>
        <taxon>Marinobacterium</taxon>
    </lineage>
</organism>
<dbReference type="EMBL" id="JMQN01000040">
    <property type="protein sequence ID" value="KEA63117.1"/>
    <property type="molecule type" value="Genomic_DNA"/>
</dbReference>
<dbReference type="InterPro" id="IPR013107">
    <property type="entry name" value="Acyl-CoA_DH_C"/>
</dbReference>
<dbReference type="OrthoDB" id="7316074at2"/>
<evidence type="ECO:0000256" key="1">
    <source>
        <dbReference type="ARBA" id="ARBA00023002"/>
    </source>
</evidence>
<evidence type="ECO:0000259" key="2">
    <source>
        <dbReference type="Pfam" id="PF02771"/>
    </source>
</evidence>
<evidence type="ECO:0000259" key="3">
    <source>
        <dbReference type="Pfam" id="PF08028"/>
    </source>
</evidence>
<dbReference type="PANTHER" id="PTHR43884:SF12">
    <property type="entry name" value="ISOVALERYL-COA DEHYDROGENASE, MITOCHONDRIAL-RELATED"/>
    <property type="match status" value="1"/>
</dbReference>
<dbReference type="InterPro" id="IPR013786">
    <property type="entry name" value="AcylCoA_DH/ox_N"/>
</dbReference>
<protein>
    <submittedName>
        <fullName evidence="4">Hydroxylase</fullName>
    </submittedName>
</protein>
<dbReference type="PIRSF" id="PIRSF016578">
    <property type="entry name" value="HsaA"/>
    <property type="match status" value="1"/>
</dbReference>
<dbReference type="Gene3D" id="1.10.540.10">
    <property type="entry name" value="Acyl-CoA dehydrogenase/oxidase, N-terminal domain"/>
    <property type="match status" value="1"/>
</dbReference>
<dbReference type="SUPFAM" id="SSF56645">
    <property type="entry name" value="Acyl-CoA dehydrogenase NM domain-like"/>
    <property type="match status" value="1"/>
</dbReference>
<feature type="domain" description="Acyl-CoA dehydrogenase/oxidase N-terminal" evidence="2">
    <location>
        <begin position="41"/>
        <end position="117"/>
    </location>
</feature>
<dbReference type="Gene3D" id="2.40.110.10">
    <property type="entry name" value="Butyryl-CoA Dehydrogenase, subunit A, domain 2"/>
    <property type="match status" value="1"/>
</dbReference>
<dbReference type="Proteomes" id="UP000028252">
    <property type="component" value="Unassembled WGS sequence"/>
</dbReference>
<dbReference type="GO" id="GO:0003995">
    <property type="term" value="F:acyl-CoA dehydrogenase activity"/>
    <property type="evidence" value="ECO:0007669"/>
    <property type="project" value="TreeGrafter"/>
</dbReference>
<dbReference type="Pfam" id="PF02771">
    <property type="entry name" value="Acyl-CoA_dh_N"/>
    <property type="match status" value="1"/>
</dbReference>
<dbReference type="RefSeq" id="WP_051692940.1">
    <property type="nucleotide sequence ID" value="NZ_JMQN01000040.1"/>
</dbReference>
<keyword evidence="5" id="KW-1185">Reference proteome</keyword>
<evidence type="ECO:0000313" key="4">
    <source>
        <dbReference type="EMBL" id="KEA63117.1"/>
    </source>
</evidence>
<dbReference type="InterPro" id="IPR037069">
    <property type="entry name" value="AcylCoA_DH/ox_N_sf"/>
</dbReference>
<keyword evidence="1" id="KW-0560">Oxidoreductase</keyword>
<dbReference type="STRING" id="1232683.ADIMK_2641"/>
<dbReference type="InterPro" id="IPR009100">
    <property type="entry name" value="AcylCoA_DH/oxidase_NM_dom_sf"/>
</dbReference>
<reference evidence="4 5" key="1">
    <citation type="submission" date="2014-04" db="EMBL/GenBank/DDBJ databases">
        <title>Marinobacterium kochiensis sp. nov., isolated from sediment sample collected from Kochi backwaters in Kerala, India.</title>
        <authorList>
            <person name="Singh A."/>
            <person name="Pinnaka A.K."/>
        </authorList>
    </citation>
    <scope>NUCLEOTIDE SEQUENCE [LARGE SCALE GENOMIC DNA]</scope>
    <source>
        <strain evidence="4 5">AK27</strain>
    </source>
</reference>
<feature type="domain" description="Acyl-CoA dehydrogenase C-terminal" evidence="3">
    <location>
        <begin position="268"/>
        <end position="395"/>
    </location>
</feature>
<dbReference type="PATRIC" id="fig|1232683.4.peg.2594"/>
<sequence length="431" mass="46437">MEAAIKQVQGTAAEPFESPWSTTVGRSIRDKVVDLVPMLRETALEGEKLGALAPEAVKALSEAGVFRLTLPSDFGGLALGARDTVEIITEVSRGDGAAGWTAFVAGGLRNMLTFPDQAVKEIFSDVANWHGPIAAGASIFATKVGEARKVDGGYMVSGFWHFGSGCKHAKWLGVGCDYDLPSGGKGRGMAILERDQVEIIDNWHVMGLKASSSNSLTVKAEAFCPEHRFMDMMEFPQRMDEARYRYSGFASKFDGRGLMLLTNLSVIAIVLGMAKGTLEVFIDMAKKQKPFNLPYERVADMASTQVAAAKAHGAIRASEAVVLASADLLDQYASEGREIPADVEQSVVMEAVWAGHALDDVVGMLQRTIGSATAWETNPIQRFARDIRVALLHGAIRLEPMAEIYGRHLLGVEPFPMFGGGLPDPTAIHKP</sequence>
<dbReference type="InterPro" id="IPR036250">
    <property type="entry name" value="AcylCo_DH-like_C"/>
</dbReference>
<dbReference type="AlphaFoldDB" id="A0A081FX62"/>
<accession>A0A081FX62</accession>
<dbReference type="PANTHER" id="PTHR43884">
    <property type="entry name" value="ACYL-COA DEHYDROGENASE"/>
    <property type="match status" value="1"/>
</dbReference>
<dbReference type="eggNOG" id="COG1960">
    <property type="taxonomic scope" value="Bacteria"/>
</dbReference>
<gene>
    <name evidence="4" type="ORF">ADIMK_2641</name>
</gene>
<comment type="caution">
    <text evidence="4">The sequence shown here is derived from an EMBL/GenBank/DDBJ whole genome shotgun (WGS) entry which is preliminary data.</text>
</comment>
<dbReference type="InterPro" id="IPR046373">
    <property type="entry name" value="Acyl-CoA_Oxase/DH_mid-dom_sf"/>
</dbReference>
<name>A0A081FX62_9GAMM</name>
<dbReference type="SUPFAM" id="SSF47203">
    <property type="entry name" value="Acyl-CoA dehydrogenase C-terminal domain-like"/>
    <property type="match status" value="1"/>
</dbReference>
<dbReference type="GO" id="GO:0050660">
    <property type="term" value="F:flavin adenine dinucleotide binding"/>
    <property type="evidence" value="ECO:0007669"/>
    <property type="project" value="InterPro"/>
</dbReference>